<evidence type="ECO:0000256" key="1">
    <source>
        <dbReference type="ARBA" id="ARBA00004651"/>
    </source>
</evidence>
<evidence type="ECO:0000313" key="10">
    <source>
        <dbReference type="Proteomes" id="UP001382727"/>
    </source>
</evidence>
<dbReference type="InterPro" id="IPR010290">
    <property type="entry name" value="TM_effector"/>
</dbReference>
<sequence>MPTAPRAGRSTWQLLTDRRFGSFILGKTLAFVGVWIHNVVAAVLAWQITSSATWVAVVSVVQFLPQVLLAPVVGPMTDRANQGRMVAAGRAFCFSGSAGLGLWVLAAGVDGLGLPVLLVATCVVGVGFAVSGPAMQAMIPDLVEPDELGRAVGIDSLPTMLGRAAGPAIGALLAAFVGSGAALVTAAGGHLAFGLIAMSLARGEVPRARVEGGGFLDGLSYIRRNPVVILLLLGVTAVGMGADPVVTLAPAMADGHGVGEEFVGYFGSAFGVGAVLGSLVATTANSGRHAPIAPVLGLLVLGGGLASIPLMSTAWTVCACFLVAGVGFTMALSGCTTRLHQVVPPSMRGRVMSLWLIAFMGTRPLAAMVNGLLADAFGTGAALVVMGAYVATTAGLCLPGVLQRATRPEVDLPLSVSAGGRSRCAG</sequence>
<feature type="transmembrane region" description="Helical" evidence="7">
    <location>
        <begin position="222"/>
        <end position="242"/>
    </location>
</feature>
<dbReference type="Pfam" id="PF05977">
    <property type="entry name" value="MFS_3"/>
    <property type="match status" value="1"/>
</dbReference>
<gene>
    <name evidence="9" type="ORF">V1351_13920</name>
</gene>
<feature type="domain" description="Major facilitator superfamily (MFS) profile" evidence="8">
    <location>
        <begin position="227"/>
        <end position="426"/>
    </location>
</feature>
<evidence type="ECO:0000256" key="6">
    <source>
        <dbReference type="ARBA" id="ARBA00023136"/>
    </source>
</evidence>
<evidence type="ECO:0000313" key="9">
    <source>
        <dbReference type="EMBL" id="WXB76022.1"/>
    </source>
</evidence>
<keyword evidence="3" id="KW-1003">Cell membrane</keyword>
<keyword evidence="2" id="KW-0813">Transport</keyword>
<evidence type="ECO:0000259" key="8">
    <source>
        <dbReference type="PROSITE" id="PS50850"/>
    </source>
</evidence>
<keyword evidence="5 7" id="KW-1133">Transmembrane helix</keyword>
<dbReference type="InterPro" id="IPR036259">
    <property type="entry name" value="MFS_trans_sf"/>
</dbReference>
<dbReference type="RefSeq" id="WP_338748791.1">
    <property type="nucleotide sequence ID" value="NZ_CP144913.1"/>
</dbReference>
<feature type="transmembrane region" description="Helical" evidence="7">
    <location>
        <begin position="262"/>
        <end position="283"/>
    </location>
</feature>
<name>A0ABZ2MG31_9MICO</name>
<evidence type="ECO:0000256" key="3">
    <source>
        <dbReference type="ARBA" id="ARBA00022475"/>
    </source>
</evidence>
<keyword evidence="4 7" id="KW-0812">Transmembrane</keyword>
<comment type="subcellular location">
    <subcellularLocation>
        <location evidence="1">Cell membrane</location>
        <topology evidence="1">Multi-pass membrane protein</topology>
    </subcellularLocation>
</comment>
<feature type="transmembrane region" description="Helical" evidence="7">
    <location>
        <begin position="380"/>
        <end position="402"/>
    </location>
</feature>
<keyword evidence="10" id="KW-1185">Reference proteome</keyword>
<dbReference type="PANTHER" id="PTHR23513">
    <property type="entry name" value="INTEGRAL MEMBRANE EFFLUX PROTEIN-RELATED"/>
    <property type="match status" value="1"/>
</dbReference>
<feature type="transmembrane region" description="Helical" evidence="7">
    <location>
        <begin position="85"/>
        <end position="106"/>
    </location>
</feature>
<evidence type="ECO:0000256" key="4">
    <source>
        <dbReference type="ARBA" id="ARBA00022692"/>
    </source>
</evidence>
<evidence type="ECO:0000256" key="2">
    <source>
        <dbReference type="ARBA" id="ARBA00022448"/>
    </source>
</evidence>
<feature type="transmembrane region" description="Helical" evidence="7">
    <location>
        <begin position="52"/>
        <end position="73"/>
    </location>
</feature>
<reference evidence="9 10" key="1">
    <citation type="submission" date="2024-02" db="EMBL/GenBank/DDBJ databases">
        <title>Janibacter sp. nov., isolated from gut of marine sandworm.</title>
        <authorList>
            <person name="Kim B."/>
            <person name="Jun M.O."/>
            <person name="Shin N.-R."/>
        </authorList>
    </citation>
    <scope>NUCLEOTIDE SEQUENCE [LARGE SCALE GENOMIC DNA]</scope>
    <source>
        <strain evidence="9 10">A1S7</strain>
    </source>
</reference>
<dbReference type="Gene3D" id="1.20.1250.20">
    <property type="entry name" value="MFS general substrate transporter like domains"/>
    <property type="match status" value="1"/>
</dbReference>
<feature type="transmembrane region" description="Helical" evidence="7">
    <location>
        <begin position="20"/>
        <end position="46"/>
    </location>
</feature>
<feature type="transmembrane region" description="Helical" evidence="7">
    <location>
        <begin position="314"/>
        <end position="333"/>
    </location>
</feature>
<dbReference type="InterPro" id="IPR020846">
    <property type="entry name" value="MFS_dom"/>
</dbReference>
<keyword evidence="6 7" id="KW-0472">Membrane</keyword>
<dbReference type="SUPFAM" id="SSF103473">
    <property type="entry name" value="MFS general substrate transporter"/>
    <property type="match status" value="1"/>
</dbReference>
<feature type="transmembrane region" description="Helical" evidence="7">
    <location>
        <begin position="290"/>
        <end position="308"/>
    </location>
</feature>
<feature type="transmembrane region" description="Helical" evidence="7">
    <location>
        <begin position="354"/>
        <end position="374"/>
    </location>
</feature>
<evidence type="ECO:0000256" key="5">
    <source>
        <dbReference type="ARBA" id="ARBA00022989"/>
    </source>
</evidence>
<dbReference type="EMBL" id="CP144913">
    <property type="protein sequence ID" value="WXB76022.1"/>
    <property type="molecule type" value="Genomic_DNA"/>
</dbReference>
<protein>
    <submittedName>
        <fullName evidence="9">MFS transporter</fullName>
    </submittedName>
</protein>
<dbReference type="PANTHER" id="PTHR23513:SF11">
    <property type="entry name" value="STAPHYLOFERRIN A TRANSPORTER"/>
    <property type="match status" value="1"/>
</dbReference>
<accession>A0ABZ2MG31</accession>
<dbReference type="CDD" id="cd06173">
    <property type="entry name" value="MFS_MefA_like"/>
    <property type="match status" value="1"/>
</dbReference>
<proteinExistence type="predicted"/>
<dbReference type="Proteomes" id="UP001382727">
    <property type="component" value="Chromosome"/>
</dbReference>
<organism evidence="9 10">
    <name type="scientific">Janibacter alittae</name>
    <dbReference type="NCBI Taxonomy" id="3115209"/>
    <lineage>
        <taxon>Bacteria</taxon>
        <taxon>Bacillati</taxon>
        <taxon>Actinomycetota</taxon>
        <taxon>Actinomycetes</taxon>
        <taxon>Micrococcales</taxon>
        <taxon>Intrasporangiaceae</taxon>
        <taxon>Janibacter</taxon>
    </lineage>
</organism>
<dbReference type="PROSITE" id="PS50850">
    <property type="entry name" value="MFS"/>
    <property type="match status" value="1"/>
</dbReference>
<evidence type="ECO:0000256" key="7">
    <source>
        <dbReference type="SAM" id="Phobius"/>
    </source>
</evidence>
<feature type="transmembrane region" description="Helical" evidence="7">
    <location>
        <begin position="112"/>
        <end position="130"/>
    </location>
</feature>